<feature type="domain" description="VOC" evidence="1">
    <location>
        <begin position="137"/>
        <end position="258"/>
    </location>
</feature>
<name>A0A1Z1WMT2_9ACTN</name>
<dbReference type="KEGG" id="salf:SMD44_07249"/>
<dbReference type="InterPro" id="IPR029068">
    <property type="entry name" value="Glyas_Bleomycin-R_OHBP_Dase"/>
</dbReference>
<dbReference type="PANTHER" id="PTHR33993">
    <property type="entry name" value="GLYOXALASE-RELATED"/>
    <property type="match status" value="1"/>
</dbReference>
<evidence type="ECO:0000313" key="3">
    <source>
        <dbReference type="Proteomes" id="UP000195880"/>
    </source>
</evidence>
<dbReference type="CDD" id="cd07247">
    <property type="entry name" value="SgaA_N_like"/>
    <property type="match status" value="2"/>
</dbReference>
<feature type="domain" description="VOC" evidence="1">
    <location>
        <begin position="10"/>
        <end position="123"/>
    </location>
</feature>
<evidence type="ECO:0000259" key="1">
    <source>
        <dbReference type="PROSITE" id="PS51819"/>
    </source>
</evidence>
<dbReference type="AlphaFoldDB" id="A0A1Z1WMT2"/>
<gene>
    <name evidence="2" type="ORF">SMD44_07249</name>
</gene>
<dbReference type="PANTHER" id="PTHR33993:SF10">
    <property type="entry name" value="CONSERVED PROTEIN"/>
    <property type="match status" value="1"/>
</dbReference>
<dbReference type="InterPro" id="IPR004360">
    <property type="entry name" value="Glyas_Fos-R_dOase_dom"/>
</dbReference>
<sequence>MLSNLTLTGAPIWVDLGTTDIDGAAAFYREVFGWDFEKGGEDVGGYGTFQLGGRTVAGGMENPPDVAAPTWSLYFCTPDADATAKQVGQAGGRTLFEPMDVLDLGRMAGFADSGGVPFCVWQPGQNKGLELVNEPGGLIWTELYTPDIEAGAAFYGTVFGWKTIVQPFEGGSYTMVYPGEGTPDDMFGGLWPLDQDPVEQEAGVYWMPYFQVADIDAVVEKARTNGGTVRAERMDLAGVGAFAKLADPHGARFSLMQPEPPQG</sequence>
<dbReference type="Proteomes" id="UP000195880">
    <property type="component" value="Chromosome"/>
</dbReference>
<dbReference type="Pfam" id="PF00903">
    <property type="entry name" value="Glyoxalase"/>
    <property type="match status" value="2"/>
</dbReference>
<dbReference type="OrthoDB" id="9793039at2"/>
<dbReference type="SUPFAM" id="SSF54593">
    <property type="entry name" value="Glyoxalase/Bleomycin resistance protein/Dihydroxybiphenyl dioxygenase"/>
    <property type="match status" value="2"/>
</dbReference>
<evidence type="ECO:0000313" key="2">
    <source>
        <dbReference type="EMBL" id="ARX87767.1"/>
    </source>
</evidence>
<keyword evidence="3" id="KW-1185">Reference proteome</keyword>
<dbReference type="eggNOG" id="COG3324">
    <property type="taxonomic scope" value="Bacteria"/>
</dbReference>
<dbReference type="RefSeq" id="WP_087886558.1">
    <property type="nucleotide sequence ID" value="NZ_CP021748.1"/>
</dbReference>
<accession>A0A1Z1WMT2</accession>
<protein>
    <submittedName>
        <fullName evidence="2">Hydroxylase</fullName>
    </submittedName>
</protein>
<dbReference type="InterPro" id="IPR037523">
    <property type="entry name" value="VOC_core"/>
</dbReference>
<dbReference type="STRING" id="67267.GCA_000716675_04088"/>
<dbReference type="Gene3D" id="3.10.180.10">
    <property type="entry name" value="2,3-Dihydroxybiphenyl 1,2-Dioxygenase, domain 1"/>
    <property type="match status" value="2"/>
</dbReference>
<dbReference type="EMBL" id="CP021748">
    <property type="protein sequence ID" value="ARX87767.1"/>
    <property type="molecule type" value="Genomic_DNA"/>
</dbReference>
<organism evidence="2 3">
    <name type="scientific">Streptomyces alboflavus</name>
    <dbReference type="NCBI Taxonomy" id="67267"/>
    <lineage>
        <taxon>Bacteria</taxon>
        <taxon>Bacillati</taxon>
        <taxon>Actinomycetota</taxon>
        <taxon>Actinomycetes</taxon>
        <taxon>Kitasatosporales</taxon>
        <taxon>Streptomycetaceae</taxon>
        <taxon>Streptomyces</taxon>
    </lineage>
</organism>
<dbReference type="InterPro" id="IPR052164">
    <property type="entry name" value="Anthracycline_SecMetBiosynth"/>
</dbReference>
<reference evidence="2 3" key="1">
    <citation type="submission" date="2017-05" db="EMBL/GenBank/DDBJ databases">
        <title>Streptomyces alboflavus Genome sequencing and assembly.</title>
        <authorList>
            <person name="Wang Y."/>
            <person name="Du B."/>
            <person name="Ding Y."/>
            <person name="Liu H."/>
            <person name="Hou Q."/>
            <person name="Liu K."/>
            <person name="Wang C."/>
            <person name="Yao L."/>
        </authorList>
    </citation>
    <scope>NUCLEOTIDE SEQUENCE [LARGE SCALE GENOMIC DNA]</scope>
    <source>
        <strain evidence="2 3">MDJK44</strain>
    </source>
</reference>
<proteinExistence type="predicted"/>
<dbReference type="PROSITE" id="PS51819">
    <property type="entry name" value="VOC"/>
    <property type="match status" value="2"/>
</dbReference>